<name>A0A7J7ISU9_BUGNE</name>
<evidence type="ECO:0000313" key="7">
    <source>
        <dbReference type="Proteomes" id="UP000593567"/>
    </source>
</evidence>
<comment type="caution">
    <text evidence="6">The sequence shown here is derived from an EMBL/GenBank/DDBJ whole genome shotgun (WGS) entry which is preliminary data.</text>
</comment>
<dbReference type="PANTHER" id="PTHR38537:SF8">
    <property type="entry name" value="FILAMIN-A"/>
    <property type="match status" value="1"/>
</dbReference>
<feature type="domain" description="Calponin-homology (CH)" evidence="5">
    <location>
        <begin position="172"/>
        <end position="275"/>
    </location>
</feature>
<dbReference type="PROSITE" id="PS50194">
    <property type="entry name" value="FILAMIN_REPEAT"/>
    <property type="match status" value="12"/>
</dbReference>
<evidence type="ECO:0000256" key="1">
    <source>
        <dbReference type="ARBA" id="ARBA00009238"/>
    </source>
</evidence>
<dbReference type="FunFam" id="2.60.40.10:FF:000001">
    <property type="entry name" value="Filamin-C isoform b"/>
    <property type="match status" value="3"/>
</dbReference>
<dbReference type="Proteomes" id="UP000593567">
    <property type="component" value="Unassembled WGS sequence"/>
</dbReference>
<organism evidence="6 7">
    <name type="scientific">Bugula neritina</name>
    <name type="common">Brown bryozoan</name>
    <name type="synonym">Sertularia neritina</name>
    <dbReference type="NCBI Taxonomy" id="10212"/>
    <lineage>
        <taxon>Eukaryota</taxon>
        <taxon>Metazoa</taxon>
        <taxon>Spiralia</taxon>
        <taxon>Lophotrochozoa</taxon>
        <taxon>Bryozoa</taxon>
        <taxon>Gymnolaemata</taxon>
        <taxon>Cheilostomatida</taxon>
        <taxon>Flustrina</taxon>
        <taxon>Buguloidea</taxon>
        <taxon>Bugulidae</taxon>
        <taxon>Bugula</taxon>
    </lineage>
</organism>
<dbReference type="PROSITE" id="PS00020">
    <property type="entry name" value="ACTININ_2"/>
    <property type="match status" value="1"/>
</dbReference>
<feature type="repeat" description="Filamin" evidence="4">
    <location>
        <begin position="864"/>
        <end position="956"/>
    </location>
</feature>
<dbReference type="GO" id="GO:0030036">
    <property type="term" value="P:actin cytoskeleton organization"/>
    <property type="evidence" value="ECO:0007669"/>
    <property type="project" value="InterPro"/>
</dbReference>
<dbReference type="Pfam" id="PF00630">
    <property type="entry name" value="Filamin"/>
    <property type="match status" value="12"/>
</dbReference>
<dbReference type="SUPFAM" id="SSF81296">
    <property type="entry name" value="E set domains"/>
    <property type="match status" value="12"/>
</dbReference>
<dbReference type="PROSITE" id="PS00019">
    <property type="entry name" value="ACTININ_1"/>
    <property type="match status" value="1"/>
</dbReference>
<dbReference type="Pfam" id="PF00307">
    <property type="entry name" value="CH"/>
    <property type="match status" value="2"/>
</dbReference>
<evidence type="ECO:0000259" key="5">
    <source>
        <dbReference type="PROSITE" id="PS50021"/>
    </source>
</evidence>
<keyword evidence="7" id="KW-1185">Reference proteome</keyword>
<feature type="repeat" description="Filamin" evidence="4">
    <location>
        <begin position="481"/>
        <end position="576"/>
    </location>
</feature>
<dbReference type="SMART" id="SM00557">
    <property type="entry name" value="IG_FLMN"/>
    <property type="match status" value="12"/>
</dbReference>
<dbReference type="CDD" id="cd21315">
    <property type="entry name" value="CH_dFLNA-like_rpt2"/>
    <property type="match status" value="1"/>
</dbReference>
<feature type="repeat" description="Filamin" evidence="4">
    <location>
        <begin position="1175"/>
        <end position="1267"/>
    </location>
</feature>
<evidence type="ECO:0000256" key="2">
    <source>
        <dbReference type="ARBA" id="ARBA00022737"/>
    </source>
</evidence>
<comment type="similarity">
    <text evidence="1">Belongs to the filamin family.</text>
</comment>
<dbReference type="EMBL" id="VXIV02003495">
    <property type="protein sequence ID" value="KAF6016647.1"/>
    <property type="molecule type" value="Genomic_DNA"/>
</dbReference>
<sequence length="1457" mass="158384">MYICESLWPKDKMYMDDDYDGEEWYSDEEELAAERELAEDAQWKLIQKNTFTRWCNEHLKPAQKTVSNIEFDLSDGLNLISLVEILAGKKFRHINRRPNFRSQKLENVTNVLKFLEEEEGIRIVNIDSTDIIDSKIKLILGLIWTLILHYSISMPLWEGEEDYGPPGAREGPTPKQRLLIWVQNKVPELPIRNFTTDWNDGKAIGALVDAVGPGLCPDWQDWDPNQAKRNATEAMDLAEKFLDVPQLIKPEEMVNPKVDEQSMMTYLSQFPNAKLTPQAPSKPKTNAARVRAYGPGLEPQGNCIGRPANFKIETFAAGKGEPLVLVKNPRGQPERCDMVFNNDRNLTYACQYVPTMEGEYTVVIQFAGQEIPKSPYKVMVEGAPGDPSKVTAAGPGLQPHGLQAGKKTYFEVYTEGAGTGNVEIIIIDPHGQKDTTKPRIARSTETTYYVEYLPRDVGKYTVHIFFAGQEIPASPYPVNVGAPVEPKKCYATGRGIQPRGVRVGDLADIKVHTEGAGEGEVTGTLVGPGREEPLSFKPVDANTYETAYIPKQPGIYTINLKYGTGHIQKSPFKVNIGPHKESNIRAYGPGLEGGIANKPADFVVETNGEVGALGFAIEGPSQAKIDCVDQGDGSADVSYLPTLAGEYAVHVLCDNEDIPKSPFMAQIGPATREFNPAQVIAFGPGLEKHGVVQNKWAQFTVDTRAAGRAPLKVYCEDAEGQQVNIQVKDNRDGTFSCQYLPKKPIKHTIIISYGGVNIPKSPYRVYVQEPSRPENVKVYGPGVDGPVKTFQPTHFFVDCSEAGPGDVAISLCDERGLDVPVQAADNGEGLFRIEYEPKSVGMYTANILFADQEIPTSPYKINVEPNIDVSKIKVVGLEPQIPIDVPTDFVIQDDGAGKAPVSVSVRSPAGRTVLPMVEEHPQGHHVTFIPREPGPHDISIAYGGVSIPSSPYTTTCVEPVTEEQPIQAQEKAKPVQATQMPVPDAGKVKAYGDGLYRGITTKPAEFTIDTREAGPGALGLTIEGPIEAKMEARDLGDGTCQVTYYPTEAGEYTINIFYCNEPIPGVPYVANIQSGVVIDVSGVTAYGPGLQPNGVFMDSTTDFTVDARSVTPSSAGKVRTIITNPSGTKNDTLVTPNGDGTYHVSYAPSEKGPHKVDVTYENLPIPQSPFAVNVSPGNDPNRVKAYGPGLEKGITNQPQTFTIETKGAGQGSLSLAVEGPSKAEVSCKDNHDGTCTVDYLPTKAGDYDISIKFADKNIPGSPFKVPIEDALDPSKCRMYGPGLNPEGVRATLPATFTVDCTEAGKGPLEVLYDDGRGNKRPAETHQVQPGVYQCTYYPAEEGLLKQKILPVFDPSKVVVSGPGVQSGIPASLPTSFLVDTTDAGDADLDIAIQAPDGTFLRPNITDNRDATVSVSYTPAECGVYQPKVRYGGKSVPGSPFQVHTRPLWQCCCLSRQW</sequence>
<feature type="repeat" description="Filamin" evidence="4">
    <location>
        <begin position="576"/>
        <end position="667"/>
    </location>
</feature>
<feature type="repeat" description="Filamin" evidence="4">
    <location>
        <begin position="1349"/>
        <end position="1444"/>
    </location>
</feature>
<dbReference type="InterPro" id="IPR017868">
    <property type="entry name" value="Filamin/ABP280_repeat-like"/>
</dbReference>
<dbReference type="SMART" id="SM00033">
    <property type="entry name" value="CH"/>
    <property type="match status" value="2"/>
</dbReference>
<dbReference type="InterPro" id="IPR001589">
    <property type="entry name" value="Actinin_actin-bd_CS"/>
</dbReference>
<dbReference type="Gene3D" id="1.10.418.10">
    <property type="entry name" value="Calponin-like domain"/>
    <property type="match status" value="2"/>
</dbReference>
<dbReference type="PROSITE" id="PS50021">
    <property type="entry name" value="CH"/>
    <property type="match status" value="2"/>
</dbReference>
<dbReference type="InterPro" id="IPR044801">
    <property type="entry name" value="Filamin"/>
</dbReference>
<evidence type="ECO:0000313" key="6">
    <source>
        <dbReference type="EMBL" id="KAF6016647.1"/>
    </source>
</evidence>
<feature type="repeat" description="Filamin" evidence="4">
    <location>
        <begin position="282"/>
        <end position="380"/>
    </location>
</feature>
<evidence type="ECO:0000256" key="4">
    <source>
        <dbReference type="PROSITE-ProRule" id="PRU00087"/>
    </source>
</evidence>
<dbReference type="InterPro" id="IPR001298">
    <property type="entry name" value="Filamin/ABP280_rpt"/>
</dbReference>
<feature type="repeat" description="Filamin" evidence="4">
    <location>
        <begin position="768"/>
        <end position="863"/>
    </location>
</feature>
<dbReference type="SUPFAM" id="SSF47576">
    <property type="entry name" value="Calponin-homology domain, CH-domain"/>
    <property type="match status" value="1"/>
</dbReference>
<feature type="domain" description="Calponin-homology (CH)" evidence="5">
    <location>
        <begin position="45"/>
        <end position="151"/>
    </location>
</feature>
<dbReference type="Gene3D" id="2.60.40.10">
    <property type="entry name" value="Immunoglobulins"/>
    <property type="match status" value="12"/>
</dbReference>
<reference evidence="6" key="1">
    <citation type="submission" date="2020-06" db="EMBL/GenBank/DDBJ databases">
        <title>Draft genome of Bugula neritina, a colonial animal packing powerful symbionts and potential medicines.</title>
        <authorList>
            <person name="Rayko M."/>
        </authorList>
    </citation>
    <scope>NUCLEOTIDE SEQUENCE [LARGE SCALE GENOMIC DNA]</scope>
    <source>
        <strain evidence="6">Kwan_BN1</strain>
    </source>
</reference>
<accession>A0A7J7ISU9</accession>
<keyword evidence="3" id="KW-0009">Actin-binding</keyword>
<feature type="repeat" description="Filamin" evidence="4">
    <location>
        <begin position="1075"/>
        <end position="1174"/>
    </location>
</feature>
<keyword evidence="2" id="KW-0677">Repeat</keyword>
<feature type="repeat" description="Filamin" evidence="4">
    <location>
        <begin position="671"/>
        <end position="767"/>
    </location>
</feature>
<dbReference type="CDD" id="cd21311">
    <property type="entry name" value="CH_dFLNA-like_rpt1"/>
    <property type="match status" value="1"/>
</dbReference>
<proteinExistence type="inferred from homology"/>
<dbReference type="OrthoDB" id="5334309at2759"/>
<gene>
    <name evidence="6" type="ORF">EB796_025049</name>
</gene>
<feature type="repeat" description="Filamin" evidence="4">
    <location>
        <begin position="1268"/>
        <end position="1342"/>
    </location>
</feature>
<dbReference type="InterPro" id="IPR014756">
    <property type="entry name" value="Ig_E-set"/>
</dbReference>
<dbReference type="FunFam" id="1.10.418.10:FF:000006">
    <property type="entry name" value="Filamin-B isoform A"/>
    <property type="match status" value="1"/>
</dbReference>
<dbReference type="InterPro" id="IPR001715">
    <property type="entry name" value="CH_dom"/>
</dbReference>
<dbReference type="InterPro" id="IPR013783">
    <property type="entry name" value="Ig-like_fold"/>
</dbReference>
<dbReference type="FunFam" id="2.60.40.10:FF:000007">
    <property type="entry name" value="Filamin-B isoform C"/>
    <property type="match status" value="1"/>
</dbReference>
<dbReference type="InterPro" id="IPR036872">
    <property type="entry name" value="CH_dom_sf"/>
</dbReference>
<dbReference type="GO" id="GO:0051015">
    <property type="term" value="F:actin filament binding"/>
    <property type="evidence" value="ECO:0007669"/>
    <property type="project" value="InterPro"/>
</dbReference>
<feature type="repeat" description="Filamin" evidence="4">
    <location>
        <begin position="382"/>
        <end position="480"/>
    </location>
</feature>
<dbReference type="PANTHER" id="PTHR38537">
    <property type="entry name" value="JITTERBUG, ISOFORM N"/>
    <property type="match status" value="1"/>
</dbReference>
<evidence type="ECO:0000256" key="3">
    <source>
        <dbReference type="ARBA" id="ARBA00023203"/>
    </source>
</evidence>
<feature type="repeat" description="Filamin" evidence="4">
    <location>
        <begin position="980"/>
        <end position="1072"/>
    </location>
</feature>
<protein>
    <submittedName>
        <fullName evidence="6">FLNB</fullName>
    </submittedName>
</protein>
<dbReference type="FunFam" id="2.60.40.10:FF:000140">
    <property type="entry name" value="FiLamiN (Actin binding protein) homolog"/>
    <property type="match status" value="1"/>
</dbReference>